<dbReference type="PROSITE" id="PS51397">
    <property type="entry name" value="WLM"/>
    <property type="match status" value="1"/>
</dbReference>
<dbReference type="SUPFAM" id="SSF54236">
    <property type="entry name" value="Ubiquitin-like"/>
    <property type="match status" value="1"/>
</dbReference>
<evidence type="ECO:0000259" key="3">
    <source>
        <dbReference type="PROSITE" id="PS51397"/>
    </source>
</evidence>
<organism evidence="4 5">
    <name type="scientific">Agaricus bisporus var. burnettii</name>
    <dbReference type="NCBI Taxonomy" id="192524"/>
    <lineage>
        <taxon>Eukaryota</taxon>
        <taxon>Fungi</taxon>
        <taxon>Dikarya</taxon>
        <taxon>Basidiomycota</taxon>
        <taxon>Agaricomycotina</taxon>
        <taxon>Agaricomycetes</taxon>
        <taxon>Agaricomycetidae</taxon>
        <taxon>Agaricales</taxon>
        <taxon>Agaricineae</taxon>
        <taxon>Agaricaceae</taxon>
        <taxon>Agaricus</taxon>
    </lineage>
</organism>
<feature type="domain" description="WLM" evidence="3">
    <location>
        <begin position="112"/>
        <end position="304"/>
    </location>
</feature>
<gene>
    <name evidence="4" type="ORF">Agabi119p4_6311</name>
</gene>
<name>A0A8H7C864_AGABI</name>
<evidence type="ECO:0008006" key="6">
    <source>
        <dbReference type="Google" id="ProtNLM"/>
    </source>
</evidence>
<dbReference type="GO" id="GO:0070628">
    <property type="term" value="F:proteasome binding"/>
    <property type="evidence" value="ECO:0007669"/>
    <property type="project" value="TreeGrafter"/>
</dbReference>
<accession>A0A8H7C864</accession>
<dbReference type="InterPro" id="IPR013536">
    <property type="entry name" value="WLM_dom"/>
</dbReference>
<evidence type="ECO:0000313" key="4">
    <source>
        <dbReference type="EMBL" id="KAF7770337.1"/>
    </source>
</evidence>
<dbReference type="Pfam" id="PF08325">
    <property type="entry name" value="WLM"/>
    <property type="match status" value="1"/>
</dbReference>
<feature type="compositionally biased region" description="Basic and acidic residues" evidence="1">
    <location>
        <begin position="319"/>
        <end position="329"/>
    </location>
</feature>
<dbReference type="PROSITE" id="PS50053">
    <property type="entry name" value="UBIQUITIN_2"/>
    <property type="match status" value="1"/>
</dbReference>
<dbReference type="Proteomes" id="UP000629468">
    <property type="component" value="Unassembled WGS sequence"/>
</dbReference>
<dbReference type="AlphaFoldDB" id="A0A8H7C864"/>
<evidence type="ECO:0000259" key="2">
    <source>
        <dbReference type="PROSITE" id="PS50053"/>
    </source>
</evidence>
<dbReference type="PANTHER" id="PTHR47795">
    <property type="entry name" value="UBIQUITIN AND WLM DOMAIN-CONTAINING METALLOPROTEASE SPCC1442.07C"/>
    <property type="match status" value="1"/>
</dbReference>
<evidence type="ECO:0000256" key="1">
    <source>
        <dbReference type="SAM" id="MobiDB-lite"/>
    </source>
</evidence>
<proteinExistence type="predicted"/>
<dbReference type="PANTHER" id="PTHR47795:SF1">
    <property type="entry name" value="DNA-DEPENDENT METALLOPROTEASE WSS1 HOMOLOG 2"/>
    <property type="match status" value="1"/>
</dbReference>
<dbReference type="SMART" id="SM00213">
    <property type="entry name" value="UBQ"/>
    <property type="match status" value="1"/>
</dbReference>
<dbReference type="Gene3D" id="3.10.20.90">
    <property type="entry name" value="Phosphatidylinositol 3-kinase Catalytic Subunit, Chain A, domain 1"/>
    <property type="match status" value="1"/>
</dbReference>
<dbReference type="Pfam" id="PF00240">
    <property type="entry name" value="ubiquitin"/>
    <property type="match status" value="1"/>
</dbReference>
<feature type="domain" description="Ubiquitin-like" evidence="2">
    <location>
        <begin position="4"/>
        <end position="73"/>
    </location>
</feature>
<dbReference type="InterPro" id="IPR029071">
    <property type="entry name" value="Ubiquitin-like_domsf"/>
</dbReference>
<protein>
    <recommendedName>
        <fullName evidence="6">WLM domain-containing protein</fullName>
    </recommendedName>
</protein>
<reference evidence="4 5" key="1">
    <citation type="journal article" name="Sci. Rep.">
        <title>Telomere-to-telomere assembled and centromere annotated genomes of the two main subspecies of the button mushroom Agaricus bisporus reveal especially polymorphic chromosome ends.</title>
        <authorList>
            <person name="Sonnenberg A.S.M."/>
            <person name="Sedaghat-Telgerd N."/>
            <person name="Lavrijssen B."/>
            <person name="Ohm R.A."/>
            <person name="Hendrickx P.M."/>
            <person name="Scholtmeijer K."/>
            <person name="Baars J.J.P."/>
            <person name="van Peer A."/>
        </authorList>
    </citation>
    <scope>NUCLEOTIDE SEQUENCE [LARGE SCALE GENOMIC DNA]</scope>
    <source>
        <strain evidence="4 5">H119_p4</strain>
    </source>
</reference>
<dbReference type="EMBL" id="JABXXO010000009">
    <property type="protein sequence ID" value="KAF7770337.1"/>
    <property type="molecule type" value="Genomic_DNA"/>
</dbReference>
<feature type="region of interest" description="Disordered" evidence="1">
    <location>
        <begin position="304"/>
        <end position="329"/>
    </location>
</feature>
<dbReference type="InterPro" id="IPR000626">
    <property type="entry name" value="Ubiquitin-like_dom"/>
</dbReference>
<comment type="caution">
    <text evidence="4">The sequence shown here is derived from an EMBL/GenBank/DDBJ whole genome shotgun (WGS) entry which is preliminary data.</text>
</comment>
<sequence length="329" mass="36502">MSSISFTVSFRGQSYPLDLPSDTTLINLQAILHEVTSVPPSNQKLLWKGKKAVGDDTTLIQAGFKDGVKVQMLGSTEQEVGGLKAAEQQHINRVQARTPSSRPRIQPRVTPASSSSLRFRFHKIAPLHHLPNPISAQTLLDKLANDPAILHVMQQHSFSVGLLTELAPHEHPGLLGLNVNSGQEIKLRIRTDRYDGFRLYNDIRKVLCHELAHNVWGDHDENFKQLNSQLNREVAEHDRARAAGIHTLATSTDPYGIYQAPEQEVEAEAWSHVLGGNSSTTSIGGDSRDDMRKRMLEATIKRLQREEEQLEISCGTGHSTDDKDAPTSP</sequence>
<evidence type="ECO:0000313" key="5">
    <source>
        <dbReference type="Proteomes" id="UP000629468"/>
    </source>
</evidence>